<name>A0A934U018_9FIRM</name>
<dbReference type="AlphaFoldDB" id="A0A934U018"/>
<dbReference type="EMBL" id="JAEQMG010000047">
    <property type="protein sequence ID" value="MBK6087948.1"/>
    <property type="molecule type" value="Genomic_DNA"/>
</dbReference>
<sequence length="77" mass="8726">MTCYLCNGNYKQSTTTHFVDLKKCMVIVKHVPCWECEQCGEIVYDDAVAERLDAIIKQVAEMMTEIAVVEYTDSKAA</sequence>
<gene>
    <name evidence="1" type="ORF">JKK62_04665</name>
</gene>
<dbReference type="Proteomes" id="UP000633365">
    <property type="component" value="Unassembled WGS sequence"/>
</dbReference>
<keyword evidence="2" id="KW-1185">Reference proteome</keyword>
<reference evidence="1" key="1">
    <citation type="submission" date="2021-01" db="EMBL/GenBank/DDBJ databases">
        <title>Genome public.</title>
        <authorList>
            <person name="Liu C."/>
            <person name="Sun Q."/>
        </authorList>
    </citation>
    <scope>NUCLEOTIDE SEQUENCE</scope>
    <source>
        <strain evidence="1">M6</strain>
    </source>
</reference>
<accession>A0A934U018</accession>
<organism evidence="1 2">
    <name type="scientific">Ruminococcus difficilis</name>
    <dbReference type="NCBI Taxonomy" id="2763069"/>
    <lineage>
        <taxon>Bacteria</taxon>
        <taxon>Bacillati</taxon>
        <taxon>Bacillota</taxon>
        <taxon>Clostridia</taxon>
        <taxon>Eubacteriales</taxon>
        <taxon>Oscillospiraceae</taxon>
        <taxon>Ruminococcus</taxon>
    </lineage>
</organism>
<dbReference type="InterPro" id="IPR022453">
    <property type="entry name" value="Znf_MqsA-type"/>
</dbReference>
<dbReference type="NCBIfam" id="TIGR03831">
    <property type="entry name" value="YgiT_finger"/>
    <property type="match status" value="1"/>
</dbReference>
<comment type="caution">
    <text evidence="1">The sequence shown here is derived from an EMBL/GenBank/DDBJ whole genome shotgun (WGS) entry which is preliminary data.</text>
</comment>
<dbReference type="Gene3D" id="3.10.20.860">
    <property type="match status" value="1"/>
</dbReference>
<proteinExistence type="predicted"/>
<dbReference type="RefSeq" id="WP_201427093.1">
    <property type="nucleotide sequence ID" value="NZ_JAEQMG010000047.1"/>
</dbReference>
<dbReference type="CDD" id="cd12870">
    <property type="entry name" value="MqsA"/>
    <property type="match status" value="1"/>
</dbReference>
<evidence type="ECO:0000313" key="1">
    <source>
        <dbReference type="EMBL" id="MBK6087948.1"/>
    </source>
</evidence>
<protein>
    <submittedName>
        <fullName evidence="1">Type II toxin-antitoxin system MqsA family antitoxin</fullName>
    </submittedName>
</protein>
<evidence type="ECO:0000313" key="2">
    <source>
        <dbReference type="Proteomes" id="UP000633365"/>
    </source>
</evidence>